<dbReference type="InterPro" id="IPR003594">
    <property type="entry name" value="HATPase_dom"/>
</dbReference>
<keyword evidence="6" id="KW-0808">Transferase</keyword>
<keyword evidence="4" id="KW-1003">Cell membrane</keyword>
<gene>
    <name evidence="16" type="ORF">N288_13450</name>
</gene>
<dbReference type="Gene3D" id="3.30.565.10">
    <property type="entry name" value="Histidine kinase-like ATPase, C-terminal domain"/>
    <property type="match status" value="1"/>
</dbReference>
<feature type="domain" description="Histidine kinase" evidence="15">
    <location>
        <begin position="265"/>
        <end position="472"/>
    </location>
</feature>
<dbReference type="CDD" id="cd00082">
    <property type="entry name" value="HisKA"/>
    <property type="match status" value="1"/>
</dbReference>
<dbReference type="KEGG" id="bif:N288_13450"/>
<evidence type="ECO:0000259" key="15">
    <source>
        <dbReference type="PROSITE" id="PS50109"/>
    </source>
</evidence>
<dbReference type="PANTHER" id="PTHR43065">
    <property type="entry name" value="SENSOR HISTIDINE KINASE"/>
    <property type="match status" value="1"/>
</dbReference>
<dbReference type="InterPro" id="IPR003661">
    <property type="entry name" value="HisK_dim/P_dom"/>
</dbReference>
<comment type="subcellular location">
    <subcellularLocation>
        <location evidence="2">Cell membrane</location>
        <topology evidence="2">Multi-pass membrane protein</topology>
    </subcellularLocation>
</comment>
<organism evidence="16 17">
    <name type="scientific">Bacillus infantis NRRL B-14911</name>
    <dbReference type="NCBI Taxonomy" id="1367477"/>
    <lineage>
        <taxon>Bacteria</taxon>
        <taxon>Bacillati</taxon>
        <taxon>Bacillota</taxon>
        <taxon>Bacilli</taxon>
        <taxon>Bacillales</taxon>
        <taxon>Bacillaceae</taxon>
        <taxon>Bacillus</taxon>
    </lineage>
</organism>
<feature type="transmembrane region" description="Helical" evidence="14">
    <location>
        <begin position="158"/>
        <end position="178"/>
    </location>
</feature>
<keyword evidence="13 14" id="KW-0472">Membrane</keyword>
<dbReference type="SUPFAM" id="SSF55874">
    <property type="entry name" value="ATPase domain of HSP90 chaperone/DNA topoisomerase II/histidine kinase"/>
    <property type="match status" value="1"/>
</dbReference>
<dbReference type="SMART" id="SM00387">
    <property type="entry name" value="HATPase_c"/>
    <property type="match status" value="1"/>
</dbReference>
<keyword evidence="7 14" id="KW-0812">Transmembrane</keyword>
<evidence type="ECO:0000256" key="6">
    <source>
        <dbReference type="ARBA" id="ARBA00022679"/>
    </source>
</evidence>
<keyword evidence="17" id="KW-1185">Reference proteome</keyword>
<dbReference type="Pfam" id="PF02518">
    <property type="entry name" value="HATPase_c"/>
    <property type="match status" value="1"/>
</dbReference>
<keyword evidence="10" id="KW-0067">ATP-binding</keyword>
<dbReference type="PROSITE" id="PS50109">
    <property type="entry name" value="HIS_KIN"/>
    <property type="match status" value="1"/>
</dbReference>
<evidence type="ECO:0000256" key="12">
    <source>
        <dbReference type="ARBA" id="ARBA00023012"/>
    </source>
</evidence>
<evidence type="ECO:0000313" key="16">
    <source>
        <dbReference type="EMBL" id="AGX04592.1"/>
    </source>
</evidence>
<comment type="catalytic activity">
    <reaction evidence="1">
        <text>ATP + protein L-histidine = ADP + protein N-phospho-L-histidine.</text>
        <dbReference type="EC" id="2.7.13.3"/>
    </reaction>
</comment>
<accession>U5LDA2</accession>
<dbReference type="GO" id="GO:0005886">
    <property type="term" value="C:plasma membrane"/>
    <property type="evidence" value="ECO:0007669"/>
    <property type="project" value="UniProtKB-SubCell"/>
</dbReference>
<dbReference type="InterPro" id="IPR036890">
    <property type="entry name" value="HATPase_C_sf"/>
</dbReference>
<evidence type="ECO:0000256" key="10">
    <source>
        <dbReference type="ARBA" id="ARBA00022840"/>
    </source>
</evidence>
<evidence type="ECO:0000256" key="13">
    <source>
        <dbReference type="ARBA" id="ARBA00023136"/>
    </source>
</evidence>
<dbReference type="Gene3D" id="1.10.1760.20">
    <property type="match status" value="1"/>
</dbReference>
<dbReference type="CDD" id="cd00075">
    <property type="entry name" value="HATPase"/>
    <property type="match status" value="1"/>
</dbReference>
<evidence type="ECO:0000256" key="1">
    <source>
        <dbReference type="ARBA" id="ARBA00000085"/>
    </source>
</evidence>
<dbReference type="PRINTS" id="PR00344">
    <property type="entry name" value="BCTRLSENSOR"/>
</dbReference>
<keyword evidence="9 16" id="KW-0418">Kinase</keyword>
<dbReference type="STRING" id="1367477.N288_13450"/>
<feature type="transmembrane region" description="Helical" evidence="14">
    <location>
        <begin position="97"/>
        <end position="115"/>
    </location>
</feature>
<dbReference type="SMART" id="SM00388">
    <property type="entry name" value="HisKA"/>
    <property type="match status" value="1"/>
</dbReference>
<evidence type="ECO:0000256" key="7">
    <source>
        <dbReference type="ARBA" id="ARBA00022692"/>
    </source>
</evidence>
<feature type="transmembrane region" description="Helical" evidence="14">
    <location>
        <begin position="190"/>
        <end position="211"/>
    </location>
</feature>
<keyword evidence="11 14" id="KW-1133">Transmembrane helix</keyword>
<evidence type="ECO:0000256" key="4">
    <source>
        <dbReference type="ARBA" id="ARBA00022475"/>
    </source>
</evidence>
<dbReference type="SUPFAM" id="SSF47384">
    <property type="entry name" value="Homodimeric domain of signal transducing histidine kinase"/>
    <property type="match status" value="1"/>
</dbReference>
<feature type="transmembrane region" description="Helical" evidence="14">
    <location>
        <begin position="217"/>
        <end position="237"/>
    </location>
</feature>
<dbReference type="EC" id="2.7.13.3" evidence="3"/>
<evidence type="ECO:0000256" key="8">
    <source>
        <dbReference type="ARBA" id="ARBA00022741"/>
    </source>
</evidence>
<evidence type="ECO:0000256" key="3">
    <source>
        <dbReference type="ARBA" id="ARBA00012438"/>
    </source>
</evidence>
<dbReference type="InterPro" id="IPR036097">
    <property type="entry name" value="HisK_dim/P_sf"/>
</dbReference>
<feature type="transmembrane region" description="Helical" evidence="14">
    <location>
        <begin position="65"/>
        <end position="85"/>
    </location>
</feature>
<dbReference type="EMBL" id="CP006643">
    <property type="protein sequence ID" value="AGX04592.1"/>
    <property type="molecule type" value="Genomic_DNA"/>
</dbReference>
<dbReference type="AlphaFoldDB" id="U5LDA2"/>
<proteinExistence type="predicted"/>
<feature type="transmembrane region" description="Helical" evidence="14">
    <location>
        <begin position="127"/>
        <end position="152"/>
    </location>
</feature>
<reference evidence="16 17" key="1">
    <citation type="submission" date="2013-07" db="EMBL/GenBank/DDBJ databases">
        <title>Complete genome sequence of Bacillus infantis NRRL B-14911 that has potential to induce cardiac disease by antigenic mimicry.</title>
        <authorList>
            <person name="Massilamany C."/>
            <person name="Smith T.P.L."/>
            <person name="Loy J.D."/>
            <person name="Barletta R."/>
            <person name="Reddy J."/>
        </authorList>
    </citation>
    <scope>NUCLEOTIDE SEQUENCE [LARGE SCALE GENOMIC DNA]</scope>
    <source>
        <strain evidence="16 17">NRRL B-14911</strain>
    </source>
</reference>
<keyword evidence="5" id="KW-0597">Phosphoprotein</keyword>
<dbReference type="GO" id="GO:0071555">
    <property type="term" value="P:cell wall organization"/>
    <property type="evidence" value="ECO:0007669"/>
    <property type="project" value="InterPro"/>
</dbReference>
<dbReference type="InterPro" id="IPR011620">
    <property type="entry name" value="Sig_transdc_His_kinase_LytS_TM"/>
</dbReference>
<protein>
    <recommendedName>
        <fullName evidence="3">histidine kinase</fullName>
        <ecNumber evidence="3">2.7.13.3</ecNumber>
    </recommendedName>
</protein>
<name>U5LDA2_9BACI</name>
<dbReference type="GO" id="GO:0000155">
    <property type="term" value="F:phosphorelay sensor kinase activity"/>
    <property type="evidence" value="ECO:0007669"/>
    <property type="project" value="InterPro"/>
</dbReference>
<evidence type="ECO:0000256" key="5">
    <source>
        <dbReference type="ARBA" id="ARBA00022553"/>
    </source>
</evidence>
<evidence type="ECO:0000256" key="9">
    <source>
        <dbReference type="ARBA" id="ARBA00022777"/>
    </source>
</evidence>
<dbReference type="PATRIC" id="fig|1367477.3.peg.2640"/>
<dbReference type="InterPro" id="IPR004358">
    <property type="entry name" value="Sig_transdc_His_kin-like_C"/>
</dbReference>
<dbReference type="Pfam" id="PF07694">
    <property type="entry name" value="5TM-5TMR_LYT"/>
    <property type="match status" value="1"/>
</dbReference>
<dbReference type="Gene3D" id="1.10.287.130">
    <property type="match status" value="1"/>
</dbReference>
<evidence type="ECO:0000256" key="14">
    <source>
        <dbReference type="SAM" id="Phobius"/>
    </source>
</evidence>
<dbReference type="PANTHER" id="PTHR43065:SF46">
    <property type="entry name" value="C4-DICARBOXYLATE TRANSPORT SENSOR PROTEIN DCTB"/>
    <property type="match status" value="1"/>
</dbReference>
<keyword evidence="8" id="KW-0547">Nucleotide-binding</keyword>
<dbReference type="Proteomes" id="UP000017805">
    <property type="component" value="Chromosome"/>
</dbReference>
<evidence type="ECO:0000313" key="17">
    <source>
        <dbReference type="Proteomes" id="UP000017805"/>
    </source>
</evidence>
<dbReference type="Pfam" id="PF00512">
    <property type="entry name" value="HisKA"/>
    <property type="match status" value="1"/>
</dbReference>
<keyword evidence="12" id="KW-0902">Two-component regulatory system</keyword>
<dbReference type="HOGENOM" id="CLU_000445_89_1_9"/>
<sequence length="478" mass="53984">MVPLPLSFSEIYTNKAKGFPAKNQEFCTISPQTRICEYNKGGSLPRFLIQVIFGGSHLITLLKTLLINMTILFSFTFNANLFFPFQVKELLSFKHKLTYGLIGSLGAVFCMLYPIETLGDTHFDFRMIAILIISLYAGPIPGLIVVLVVSLIRMAIGGPFMITGVVVSLLAMLVGLAFRKKYIETSYKLIISSAAFAVYAILYILVIYFNIRFLDLSFYLMYFTAFYITFSSIILIIEKLIKTNKQIEEVVYLDKLTMVGQMAAAIAHEIRNPLTTVRGFIQYLSEKTTDDQVKSFSPLILEELDRTNKIITDYLKIAKPEQFNLTVMNLEKVVRDSVDLLRPLANYIDTSILFEEQGHHFVRGDEHHLKQAIMNVIKNAIESTEKDGQIQITIQPNQLSNTVSLKVIDNGIGMTEEQLKKIGLPFYTTKSKGTGLGSMVTNKIIREMDGRIEYESEVNRGTAVTIILPLQLIPDRTK</sequence>
<dbReference type="GO" id="GO:0005524">
    <property type="term" value="F:ATP binding"/>
    <property type="evidence" value="ECO:0007669"/>
    <property type="project" value="UniProtKB-KW"/>
</dbReference>
<evidence type="ECO:0000256" key="11">
    <source>
        <dbReference type="ARBA" id="ARBA00022989"/>
    </source>
</evidence>
<evidence type="ECO:0000256" key="2">
    <source>
        <dbReference type="ARBA" id="ARBA00004651"/>
    </source>
</evidence>
<dbReference type="InterPro" id="IPR005467">
    <property type="entry name" value="His_kinase_dom"/>
</dbReference>